<name>T1FQ61_HELRO</name>
<dbReference type="InterPro" id="IPR046465">
    <property type="entry name" value="BORCS6_C"/>
</dbReference>
<dbReference type="KEGG" id="hro:HELRODRAFT_188603"/>
<gene>
    <name evidence="4" type="primary">20210958</name>
    <name evidence="3" type="ORF">HELRODRAFT_188603</name>
</gene>
<dbReference type="EMBL" id="AMQM01000810">
    <property type="status" value="NOT_ANNOTATED_CDS"/>
    <property type="molecule type" value="Genomic_DNA"/>
</dbReference>
<dbReference type="PANTHER" id="PTHR13440:SF7">
    <property type="entry name" value="BLOC-1 RELATED COMPLEX SUBUNIT 6"/>
    <property type="match status" value="1"/>
</dbReference>
<evidence type="ECO:0000313" key="5">
    <source>
        <dbReference type="Proteomes" id="UP000015101"/>
    </source>
</evidence>
<dbReference type="Proteomes" id="UP000015101">
    <property type="component" value="Unassembled WGS sequence"/>
</dbReference>
<accession>T1FQ61</accession>
<dbReference type="InterPro" id="IPR019314">
    <property type="entry name" value="BORCS6"/>
</dbReference>
<dbReference type="OrthoDB" id="21270at2759"/>
<evidence type="ECO:0000256" key="1">
    <source>
        <dbReference type="SAM" id="MobiDB-lite"/>
    </source>
</evidence>
<dbReference type="EMBL" id="KB096742">
    <property type="protein sequence ID" value="ESO02164.1"/>
    <property type="molecule type" value="Genomic_DNA"/>
</dbReference>
<dbReference type="GO" id="GO:0032418">
    <property type="term" value="P:lysosome localization"/>
    <property type="evidence" value="ECO:0000318"/>
    <property type="project" value="GO_Central"/>
</dbReference>
<evidence type="ECO:0000313" key="3">
    <source>
        <dbReference type="EMBL" id="ESO02164.1"/>
    </source>
</evidence>
<dbReference type="HOGENOM" id="CLU_848042_0_0_1"/>
<feature type="compositionally biased region" description="Basic and acidic residues" evidence="1">
    <location>
        <begin position="14"/>
        <end position="23"/>
    </location>
</feature>
<feature type="compositionally biased region" description="Basic and acidic residues" evidence="1">
    <location>
        <begin position="30"/>
        <end position="58"/>
    </location>
</feature>
<dbReference type="EnsemblMetazoa" id="HelroT188603">
    <property type="protein sequence ID" value="HelroP188603"/>
    <property type="gene ID" value="HelroG188603"/>
</dbReference>
<reference evidence="5" key="1">
    <citation type="submission" date="2012-12" db="EMBL/GenBank/DDBJ databases">
        <authorList>
            <person name="Hellsten U."/>
            <person name="Grimwood J."/>
            <person name="Chapman J.A."/>
            <person name="Shapiro H."/>
            <person name="Aerts A."/>
            <person name="Otillar R.P."/>
            <person name="Terry A.Y."/>
            <person name="Boore J.L."/>
            <person name="Simakov O."/>
            <person name="Marletaz F."/>
            <person name="Cho S.-J."/>
            <person name="Edsinger-Gonzales E."/>
            <person name="Havlak P."/>
            <person name="Kuo D.-H."/>
            <person name="Larsson T."/>
            <person name="Lv J."/>
            <person name="Arendt D."/>
            <person name="Savage R."/>
            <person name="Osoegawa K."/>
            <person name="de Jong P."/>
            <person name="Lindberg D.R."/>
            <person name="Seaver E.C."/>
            <person name="Weisblat D.A."/>
            <person name="Putnam N.H."/>
            <person name="Grigoriev I.V."/>
            <person name="Rokhsar D.S."/>
        </authorList>
    </citation>
    <scope>NUCLEOTIDE SEQUENCE</scope>
</reference>
<reference evidence="3 5" key="2">
    <citation type="journal article" date="2013" name="Nature">
        <title>Insights into bilaterian evolution from three spiralian genomes.</title>
        <authorList>
            <person name="Simakov O."/>
            <person name="Marletaz F."/>
            <person name="Cho S.J."/>
            <person name="Edsinger-Gonzales E."/>
            <person name="Havlak P."/>
            <person name="Hellsten U."/>
            <person name="Kuo D.H."/>
            <person name="Larsson T."/>
            <person name="Lv J."/>
            <person name="Arendt D."/>
            <person name="Savage R."/>
            <person name="Osoegawa K."/>
            <person name="de Jong P."/>
            <person name="Grimwood J."/>
            <person name="Chapman J.A."/>
            <person name="Shapiro H."/>
            <person name="Aerts A."/>
            <person name="Otillar R.P."/>
            <person name="Terry A.Y."/>
            <person name="Boore J.L."/>
            <person name="Grigoriev I.V."/>
            <person name="Lindberg D.R."/>
            <person name="Seaver E.C."/>
            <person name="Weisblat D.A."/>
            <person name="Putnam N.H."/>
            <person name="Rokhsar D.S."/>
        </authorList>
    </citation>
    <scope>NUCLEOTIDE SEQUENCE</scope>
</reference>
<dbReference type="STRING" id="6412.T1FQ61"/>
<dbReference type="Pfam" id="PF10157">
    <property type="entry name" value="BORCS6"/>
    <property type="match status" value="1"/>
</dbReference>
<keyword evidence="5" id="KW-1185">Reference proteome</keyword>
<feature type="region of interest" description="Disordered" evidence="1">
    <location>
        <begin position="77"/>
        <end position="104"/>
    </location>
</feature>
<dbReference type="InParanoid" id="T1FQ61"/>
<dbReference type="CTD" id="20210958"/>
<feature type="domain" description="BLOC-1-related complex subunit 6 C-terminal helix" evidence="2">
    <location>
        <begin position="203"/>
        <end position="267"/>
    </location>
</feature>
<evidence type="ECO:0000259" key="2">
    <source>
        <dbReference type="Pfam" id="PF10157"/>
    </source>
</evidence>
<reference evidence="4" key="3">
    <citation type="submission" date="2015-06" db="UniProtKB">
        <authorList>
            <consortium name="EnsemblMetazoa"/>
        </authorList>
    </citation>
    <scope>IDENTIFICATION</scope>
</reference>
<dbReference type="RefSeq" id="XP_009019572.1">
    <property type="nucleotide sequence ID" value="XM_009021324.1"/>
</dbReference>
<sequence length="328" mass="36618">MSENRQDGFVGSENDEKNNESCDRPTIVLTDEKSSDGSEREISDNKIKNRDDNDDNHCPHKPLNLLLSQDVNIHNKKEMSSSSTHHHDHTTSFSRHIAPSQSDSDPHLLNQTIENVLGSPLDAHAQGIISVEGNMISFVAHNLNELLKKDLGNSSASSWPPLDVYSRSQSSSSLSSSNSGWSSMPVTGECKSTRYLMSPEEIPAINPNILNEMEQHTKLVATNLNDVMKNFQKQMHKISNSSFQCVSVYKESVDLTCDSVDASIKSCVMCVRSLGLQRTAACKQRAAETVEIYSRKSKLGLDQQGNKKFIKYYWLARESMTYTTSQIQ</sequence>
<dbReference type="AlphaFoldDB" id="T1FQ61"/>
<proteinExistence type="predicted"/>
<dbReference type="GO" id="GO:0099078">
    <property type="term" value="C:BORC complex"/>
    <property type="evidence" value="ECO:0000318"/>
    <property type="project" value="GO_Central"/>
</dbReference>
<dbReference type="PANTHER" id="PTHR13440">
    <property type="entry name" value="BLOC-1 RELATED COMPLEX SUBUNIT 6"/>
    <property type="match status" value="1"/>
</dbReference>
<dbReference type="GeneID" id="20210958"/>
<evidence type="ECO:0000313" key="4">
    <source>
        <dbReference type="EnsemblMetazoa" id="HelroP188603"/>
    </source>
</evidence>
<organism evidence="4 5">
    <name type="scientific">Helobdella robusta</name>
    <name type="common">Californian leech</name>
    <dbReference type="NCBI Taxonomy" id="6412"/>
    <lineage>
        <taxon>Eukaryota</taxon>
        <taxon>Metazoa</taxon>
        <taxon>Spiralia</taxon>
        <taxon>Lophotrochozoa</taxon>
        <taxon>Annelida</taxon>
        <taxon>Clitellata</taxon>
        <taxon>Hirudinea</taxon>
        <taxon>Rhynchobdellida</taxon>
        <taxon>Glossiphoniidae</taxon>
        <taxon>Helobdella</taxon>
    </lineage>
</organism>
<protein>
    <recommendedName>
        <fullName evidence="2">BLOC-1-related complex subunit 6 C-terminal helix domain-containing protein</fullName>
    </recommendedName>
</protein>
<feature type="region of interest" description="Disordered" evidence="1">
    <location>
        <begin position="1"/>
        <end position="62"/>
    </location>
</feature>